<evidence type="ECO:0000313" key="3">
    <source>
        <dbReference type="Proteomes" id="UP000635606"/>
    </source>
</evidence>
<evidence type="ECO:0000256" key="1">
    <source>
        <dbReference type="SAM" id="Phobius"/>
    </source>
</evidence>
<reference evidence="2" key="1">
    <citation type="submission" date="2021-01" db="EMBL/GenBank/DDBJ databases">
        <title>Whole genome shotgun sequence of Virgisporangium ochraceum NBRC 16418.</title>
        <authorList>
            <person name="Komaki H."/>
            <person name="Tamura T."/>
        </authorList>
    </citation>
    <scope>NUCLEOTIDE SEQUENCE</scope>
    <source>
        <strain evidence="2">NBRC 16418</strain>
    </source>
</reference>
<sequence length="107" mass="11811">MGGYGVGWLVVVTVVWLLAAMVGTVMLLAYLMSDQGLELNLHGWRRVVYLAVAWSTVFVIPVGLAVAAQAAGFTPWLWVLYLLPYEILALWTVFVLVLSLIYGKKTP</sequence>
<proteinExistence type="predicted"/>
<dbReference type="RefSeq" id="WP_203934652.1">
    <property type="nucleotide sequence ID" value="NZ_BOPH01000145.1"/>
</dbReference>
<comment type="caution">
    <text evidence="2">The sequence shown here is derived from an EMBL/GenBank/DDBJ whole genome shotgun (WGS) entry which is preliminary data.</text>
</comment>
<keyword evidence="1" id="KW-0472">Membrane</keyword>
<organism evidence="2 3">
    <name type="scientific">Virgisporangium ochraceum</name>
    <dbReference type="NCBI Taxonomy" id="65505"/>
    <lineage>
        <taxon>Bacteria</taxon>
        <taxon>Bacillati</taxon>
        <taxon>Actinomycetota</taxon>
        <taxon>Actinomycetes</taxon>
        <taxon>Micromonosporales</taxon>
        <taxon>Micromonosporaceae</taxon>
        <taxon>Virgisporangium</taxon>
    </lineage>
</organism>
<keyword evidence="1" id="KW-1133">Transmembrane helix</keyword>
<name>A0A8J4A2X2_9ACTN</name>
<gene>
    <name evidence="2" type="ORF">Voc01_097840</name>
</gene>
<protein>
    <submittedName>
        <fullName evidence="2">Uncharacterized protein</fullName>
    </submittedName>
</protein>
<feature type="transmembrane region" description="Helical" evidence="1">
    <location>
        <begin position="76"/>
        <end position="102"/>
    </location>
</feature>
<dbReference type="Proteomes" id="UP000635606">
    <property type="component" value="Unassembled WGS sequence"/>
</dbReference>
<feature type="transmembrane region" description="Helical" evidence="1">
    <location>
        <begin position="6"/>
        <end position="31"/>
    </location>
</feature>
<dbReference type="AlphaFoldDB" id="A0A8J4A2X2"/>
<keyword evidence="1" id="KW-0812">Transmembrane</keyword>
<evidence type="ECO:0000313" key="2">
    <source>
        <dbReference type="EMBL" id="GIJ74867.1"/>
    </source>
</evidence>
<keyword evidence="3" id="KW-1185">Reference proteome</keyword>
<accession>A0A8J4A2X2</accession>
<feature type="transmembrane region" description="Helical" evidence="1">
    <location>
        <begin position="47"/>
        <end position="70"/>
    </location>
</feature>
<dbReference type="EMBL" id="BOPH01000145">
    <property type="protein sequence ID" value="GIJ74867.1"/>
    <property type="molecule type" value="Genomic_DNA"/>
</dbReference>